<keyword evidence="7" id="KW-1185">Reference proteome</keyword>
<dbReference type="Gene3D" id="4.10.70.10">
    <property type="entry name" value="Disintegrin domain"/>
    <property type="match status" value="1"/>
</dbReference>
<feature type="transmembrane region" description="Helical" evidence="2">
    <location>
        <begin position="639"/>
        <end position="665"/>
    </location>
</feature>
<protein>
    <submittedName>
        <fullName evidence="6">Uncharacterized protein</fullName>
    </submittedName>
</protein>
<feature type="binding site" evidence="1">
    <location>
        <position position="360"/>
    </location>
    <ligand>
        <name>Zn(2+)</name>
        <dbReference type="ChEBI" id="CHEBI:29105"/>
        <note>catalytic</note>
    </ligand>
</feature>
<dbReference type="STRING" id="1810919.A0A3D8SIQ5"/>
<feature type="binding site" evidence="1">
    <location>
        <position position="370"/>
    </location>
    <ligand>
        <name>Zn(2+)</name>
        <dbReference type="ChEBI" id="CHEBI:29105"/>
        <note>catalytic</note>
    </ligand>
</feature>
<evidence type="ECO:0000313" key="7">
    <source>
        <dbReference type="Proteomes" id="UP000256690"/>
    </source>
</evidence>
<dbReference type="Pfam" id="PF00200">
    <property type="entry name" value="Disintegrin"/>
    <property type="match status" value="1"/>
</dbReference>
<dbReference type="InterPro" id="IPR036436">
    <property type="entry name" value="Disintegrin_dom_sf"/>
</dbReference>
<dbReference type="PROSITE" id="PS50215">
    <property type="entry name" value="ADAM_MEPRO"/>
    <property type="match status" value="1"/>
</dbReference>
<dbReference type="InterPro" id="IPR034028">
    <property type="entry name" value="ZnMc_ADAM_fungal"/>
</dbReference>
<dbReference type="SMART" id="SM00050">
    <property type="entry name" value="DISIN"/>
    <property type="match status" value="1"/>
</dbReference>
<dbReference type="EMBL" id="PVWQ01000003">
    <property type="protein sequence ID" value="RDW86064.1"/>
    <property type="molecule type" value="Genomic_DNA"/>
</dbReference>
<dbReference type="Pfam" id="PF13583">
    <property type="entry name" value="Reprolysin_4"/>
    <property type="match status" value="1"/>
</dbReference>
<feature type="active site" evidence="1">
    <location>
        <position position="361"/>
    </location>
</feature>
<dbReference type="InterPro" id="IPR001762">
    <property type="entry name" value="Disintegrin_dom"/>
</dbReference>
<name>A0A3D8SIQ5_9EURO</name>
<dbReference type="InterPro" id="IPR001590">
    <property type="entry name" value="Peptidase_M12B"/>
</dbReference>
<feature type="signal peptide" evidence="3">
    <location>
        <begin position="1"/>
        <end position="26"/>
    </location>
</feature>
<accession>A0A3D8SIQ5</accession>
<evidence type="ECO:0000313" key="6">
    <source>
        <dbReference type="EMBL" id="RDW86064.1"/>
    </source>
</evidence>
<dbReference type="RefSeq" id="XP_026605588.1">
    <property type="nucleotide sequence ID" value="XM_026744722.1"/>
</dbReference>
<dbReference type="AlphaFoldDB" id="A0A3D8SIQ5"/>
<dbReference type="GO" id="GO:0006508">
    <property type="term" value="P:proteolysis"/>
    <property type="evidence" value="ECO:0007669"/>
    <property type="project" value="InterPro"/>
</dbReference>
<dbReference type="SUPFAM" id="SSF55486">
    <property type="entry name" value="Metalloproteases ('zincins'), catalytic domain"/>
    <property type="match status" value="1"/>
</dbReference>
<dbReference type="Proteomes" id="UP000256690">
    <property type="component" value="Unassembled WGS sequence"/>
</dbReference>
<feature type="domain" description="Peptidase M12B" evidence="5">
    <location>
        <begin position="220"/>
        <end position="421"/>
    </location>
</feature>
<evidence type="ECO:0000256" key="3">
    <source>
        <dbReference type="SAM" id="SignalP"/>
    </source>
</evidence>
<feature type="chain" id="PRO_5017694248" evidence="3">
    <location>
        <begin position="27"/>
        <end position="735"/>
    </location>
</feature>
<keyword evidence="3" id="KW-0732">Signal</keyword>
<gene>
    <name evidence="6" type="ORF">DSM5745_02706</name>
</gene>
<comment type="caution">
    <text evidence="6">The sequence shown here is derived from an EMBL/GenBank/DDBJ whole genome shotgun (WGS) entry which is preliminary data.</text>
</comment>
<dbReference type="GO" id="GO:0004222">
    <property type="term" value="F:metalloendopeptidase activity"/>
    <property type="evidence" value="ECO:0007669"/>
    <property type="project" value="InterPro"/>
</dbReference>
<dbReference type="Gene3D" id="3.40.390.10">
    <property type="entry name" value="Collagenase (Catalytic Domain)"/>
    <property type="match status" value="1"/>
</dbReference>
<dbReference type="InterPro" id="IPR024079">
    <property type="entry name" value="MetalloPept_cat_dom_sf"/>
</dbReference>
<feature type="binding site" evidence="1">
    <location>
        <position position="364"/>
    </location>
    <ligand>
        <name>Zn(2+)</name>
        <dbReference type="ChEBI" id="CHEBI:29105"/>
        <note>catalytic</note>
    </ligand>
</feature>
<dbReference type="SUPFAM" id="SSF57552">
    <property type="entry name" value="Blood coagulation inhibitor (disintegrin)"/>
    <property type="match status" value="1"/>
</dbReference>
<evidence type="ECO:0000259" key="4">
    <source>
        <dbReference type="PROSITE" id="PS50214"/>
    </source>
</evidence>
<dbReference type="CDD" id="cd04271">
    <property type="entry name" value="ZnMc_ADAM_fungal"/>
    <property type="match status" value="1"/>
</dbReference>
<proteinExistence type="predicted"/>
<keyword evidence="2" id="KW-0472">Membrane</keyword>
<dbReference type="PRINTS" id="PR00289">
    <property type="entry name" value="DISINTEGRIN"/>
</dbReference>
<evidence type="ECO:0000256" key="1">
    <source>
        <dbReference type="PROSITE-ProRule" id="PRU00276"/>
    </source>
</evidence>
<organism evidence="6 7">
    <name type="scientific">Aspergillus mulundensis</name>
    <dbReference type="NCBI Taxonomy" id="1810919"/>
    <lineage>
        <taxon>Eukaryota</taxon>
        <taxon>Fungi</taxon>
        <taxon>Dikarya</taxon>
        <taxon>Ascomycota</taxon>
        <taxon>Pezizomycotina</taxon>
        <taxon>Eurotiomycetes</taxon>
        <taxon>Eurotiomycetidae</taxon>
        <taxon>Eurotiales</taxon>
        <taxon>Aspergillaceae</taxon>
        <taxon>Aspergillus</taxon>
        <taxon>Aspergillus subgen. Nidulantes</taxon>
    </lineage>
</organism>
<evidence type="ECO:0000256" key="2">
    <source>
        <dbReference type="SAM" id="Phobius"/>
    </source>
</evidence>
<reference evidence="6 7" key="1">
    <citation type="journal article" date="2018" name="IMA Fungus">
        <title>IMA Genome-F 9: Draft genome sequence of Annulohypoxylon stygium, Aspergillus mulundensis, Berkeleyomyces basicola (syn. Thielaviopsis basicola), Ceratocystis smalleyi, two Cercospora beticola strains, Coleophoma cylindrospora, Fusarium fracticaudum, Phialophora cf. hyalina, and Morchella septimelata.</title>
        <authorList>
            <person name="Wingfield B.D."/>
            <person name="Bills G.F."/>
            <person name="Dong Y."/>
            <person name="Huang W."/>
            <person name="Nel W.J."/>
            <person name="Swalarsk-Parry B.S."/>
            <person name="Vaghefi N."/>
            <person name="Wilken P.M."/>
            <person name="An Z."/>
            <person name="de Beer Z.W."/>
            <person name="De Vos L."/>
            <person name="Chen L."/>
            <person name="Duong T.A."/>
            <person name="Gao Y."/>
            <person name="Hammerbacher A."/>
            <person name="Kikkert J.R."/>
            <person name="Li Y."/>
            <person name="Li H."/>
            <person name="Li K."/>
            <person name="Li Q."/>
            <person name="Liu X."/>
            <person name="Ma X."/>
            <person name="Naidoo K."/>
            <person name="Pethybridge S.J."/>
            <person name="Sun J."/>
            <person name="Steenkamp E.T."/>
            <person name="van der Nest M.A."/>
            <person name="van Wyk S."/>
            <person name="Wingfield M.J."/>
            <person name="Xiong C."/>
            <person name="Yue Q."/>
            <person name="Zhang X."/>
        </authorList>
    </citation>
    <scope>NUCLEOTIDE SEQUENCE [LARGE SCALE GENOMIC DNA]</scope>
    <source>
        <strain evidence="6 7">DSM 5745</strain>
    </source>
</reference>
<dbReference type="PROSITE" id="PS50214">
    <property type="entry name" value="DISINTEGRIN_2"/>
    <property type="match status" value="1"/>
</dbReference>
<keyword evidence="1" id="KW-0862">Zinc</keyword>
<comment type="caution">
    <text evidence="1">Lacks conserved residue(s) required for the propagation of feature annotation.</text>
</comment>
<dbReference type="OrthoDB" id="5951731at2759"/>
<dbReference type="PANTHER" id="PTHR11905:SF222">
    <property type="entry name" value="ADAM FAMILY OF METALLOPROTEASE ADM-A (AFU_ORTHOLOGUE AFUA_6G14420)"/>
    <property type="match status" value="1"/>
</dbReference>
<evidence type="ECO:0000259" key="5">
    <source>
        <dbReference type="PROSITE" id="PS50215"/>
    </source>
</evidence>
<dbReference type="PANTHER" id="PTHR11905">
    <property type="entry name" value="ADAM A DISINTEGRIN AND METALLOPROTEASE DOMAIN"/>
    <property type="match status" value="1"/>
</dbReference>
<keyword evidence="2" id="KW-0812">Transmembrane</keyword>
<sequence>MRSQSHVFSAFVVYLLFLLLSQSVKGYSIRSVAPRSNGTALQNVAIYTPGQRVSATAPFNLTFTLEEEEDRTIKLALEPNHDLMIQDPHINFLGDGEVRTEFLRRDNHKVFKGVAHVQSLAYRWEKVGWARMSVVRDGLDPLFTGAFSIEGTQYDIKLRPGSSNQARREMLVYRIHDDSSSPNPALSTLISLQPRQWTPTLDSSDFISTIGDDSGCPSDRQIALVGIATDCTFTASFDSSEDLTSALIDMVNTASQVFESSFNIALSFHNLSISDSACPSTASSSEPWNTPCSSGDLNSRLNAFSSWRSNLRGDDNAYWTLMTGCPTGSEVGVSWVGELCGEMGVNVVASAGNQWQVFAHESGHTFGAYHDCESTQCSLSSSSRQCCPLSANTCSAGAAYLMNPVSSSPQTEFSPCTVGNVCSSLGRGRVDSRCLTTNTDTPTVSVGECGNGIVEVGEECDCGGDCDGNACCDGATCRFRGDAVCDSSSGNEDGDGSCCRDCQFLSRGTVCRASRGECDIEEVCPGDSGDCPNDETEDDGSSCGDDSEDLFCASGQCTNRDLQCREQISGDNSTISSCGNSTESCILSCSGPFSSGSCSNAGTVLDGTPCSNGLCSSGVCRSATRDNPSNESWIDRHRALVIGLSAGIGGLLVLVILACLVCCCCRKRRPKRMRPVPVAGALAERRAGVLMRGNRGFVPGPGAQVAGVYMPPPAYTPAPVGPGVRPTAPTSFRYA</sequence>
<dbReference type="GO" id="GO:0046872">
    <property type="term" value="F:metal ion binding"/>
    <property type="evidence" value="ECO:0007669"/>
    <property type="project" value="UniProtKB-KW"/>
</dbReference>
<keyword evidence="2" id="KW-1133">Transmembrane helix</keyword>
<dbReference type="GeneID" id="38113076"/>
<feature type="domain" description="Disintegrin" evidence="4">
    <location>
        <begin position="446"/>
        <end position="539"/>
    </location>
</feature>
<keyword evidence="1" id="KW-0479">Metal-binding</keyword>